<dbReference type="GO" id="GO:0016872">
    <property type="term" value="F:intramolecular lyase activity"/>
    <property type="evidence" value="ECO:0007669"/>
    <property type="project" value="UniProtKB-UniRule"/>
</dbReference>
<dbReference type="GO" id="GO:0019303">
    <property type="term" value="P:D-ribose catabolic process"/>
    <property type="evidence" value="ECO:0007669"/>
    <property type="project" value="UniProtKB-UniRule"/>
</dbReference>
<keyword evidence="3 6" id="KW-0963">Cytoplasm</keyword>
<dbReference type="EC" id="5.4.99.62" evidence="2 6"/>
<sequence>MKKEGILNNNLSKLVAEMGHTDKLVICDAGLPISSDANRIDLALTQGIPKFLDTLKVTLEELVVEKAIVAKEMKEVSPKLYRKTLDILDDIPVEYYNHEKFKKKSEESKGIVRTGETTPYANIILISGVDF</sequence>
<gene>
    <name evidence="6" type="primary">rbsD</name>
    <name evidence="7" type="ORF">SAMN02745118_00352</name>
</gene>
<evidence type="ECO:0000313" key="7">
    <source>
        <dbReference type="EMBL" id="SJZ32767.1"/>
    </source>
</evidence>
<dbReference type="PANTHER" id="PTHR37831:SF1">
    <property type="entry name" value="D-RIBOSE PYRANASE"/>
    <property type="match status" value="1"/>
</dbReference>
<dbReference type="AlphaFoldDB" id="A0A1T4JRR9"/>
<keyword evidence="5 6" id="KW-0119">Carbohydrate metabolism</keyword>
<name>A0A1T4JRR9_9FIRM</name>
<feature type="active site" description="Proton donor" evidence="6">
    <location>
        <position position="20"/>
    </location>
</feature>
<comment type="pathway">
    <text evidence="6">Carbohydrate metabolism; D-ribose degradation; D-ribose 5-phosphate from beta-D-ribopyranose: step 1/2.</text>
</comment>
<dbReference type="HAMAP" id="MF_01661">
    <property type="entry name" value="D_rib_pyranase"/>
    <property type="match status" value="1"/>
</dbReference>
<keyword evidence="4 6" id="KW-0413">Isomerase</keyword>
<comment type="function">
    <text evidence="6">Catalyzes the interconversion of beta-pyran and beta-furan forms of D-ribose.</text>
</comment>
<feature type="binding site" evidence="6">
    <location>
        <position position="28"/>
    </location>
    <ligand>
        <name>substrate</name>
    </ligand>
</feature>
<proteinExistence type="inferred from homology"/>
<dbReference type="EMBL" id="FUWM01000004">
    <property type="protein sequence ID" value="SJZ32767.1"/>
    <property type="molecule type" value="Genomic_DNA"/>
</dbReference>
<evidence type="ECO:0000256" key="4">
    <source>
        <dbReference type="ARBA" id="ARBA00023235"/>
    </source>
</evidence>
<dbReference type="RefSeq" id="WP_078808878.1">
    <property type="nucleotide sequence ID" value="NZ_FUWM01000004.1"/>
</dbReference>
<dbReference type="Pfam" id="PF05025">
    <property type="entry name" value="RbsD_FucU"/>
    <property type="match status" value="1"/>
</dbReference>
<dbReference type="GO" id="GO:0005829">
    <property type="term" value="C:cytosol"/>
    <property type="evidence" value="ECO:0007669"/>
    <property type="project" value="TreeGrafter"/>
</dbReference>
<dbReference type="UniPathway" id="UPA00916">
    <property type="reaction ID" value="UER00888"/>
</dbReference>
<comment type="catalytic activity">
    <reaction evidence="1 6">
        <text>beta-D-ribopyranose = beta-D-ribofuranose</text>
        <dbReference type="Rhea" id="RHEA:25432"/>
        <dbReference type="ChEBI" id="CHEBI:27476"/>
        <dbReference type="ChEBI" id="CHEBI:47002"/>
        <dbReference type="EC" id="5.4.99.62"/>
    </reaction>
</comment>
<reference evidence="8" key="1">
    <citation type="submission" date="2017-02" db="EMBL/GenBank/DDBJ databases">
        <authorList>
            <person name="Varghese N."/>
            <person name="Submissions S."/>
        </authorList>
    </citation>
    <scope>NUCLEOTIDE SEQUENCE [LARGE SCALE GENOMIC DNA]</scope>
    <source>
        <strain evidence="8">ATCC BAA-73</strain>
    </source>
</reference>
<evidence type="ECO:0000256" key="2">
    <source>
        <dbReference type="ARBA" id="ARBA00012862"/>
    </source>
</evidence>
<dbReference type="STRING" id="142842.SAMN02745118_00352"/>
<dbReference type="GO" id="GO:0062193">
    <property type="term" value="F:D-ribose pyranase activity"/>
    <property type="evidence" value="ECO:0007669"/>
    <property type="project" value="UniProtKB-EC"/>
</dbReference>
<feature type="binding site" evidence="6">
    <location>
        <begin position="120"/>
        <end position="122"/>
    </location>
    <ligand>
        <name>substrate</name>
    </ligand>
</feature>
<dbReference type="InterPro" id="IPR023750">
    <property type="entry name" value="RbsD-like_sf"/>
</dbReference>
<feature type="binding site" evidence="6">
    <location>
        <position position="98"/>
    </location>
    <ligand>
        <name>substrate</name>
    </ligand>
</feature>
<accession>A0A1T4JRR9</accession>
<dbReference type="NCBIfam" id="NF008761">
    <property type="entry name" value="PRK11797.1"/>
    <property type="match status" value="1"/>
</dbReference>
<dbReference type="Gene3D" id="3.40.1650.10">
    <property type="entry name" value="RbsD-like domain"/>
    <property type="match status" value="1"/>
</dbReference>
<dbReference type="InterPro" id="IPR007721">
    <property type="entry name" value="RbsD_FucU"/>
</dbReference>
<keyword evidence="8" id="KW-1185">Reference proteome</keyword>
<protein>
    <recommendedName>
        <fullName evidence="2 6">D-ribose pyranase</fullName>
        <ecNumber evidence="2 6">5.4.99.62</ecNumber>
    </recommendedName>
</protein>
<evidence type="ECO:0000256" key="3">
    <source>
        <dbReference type="ARBA" id="ARBA00022490"/>
    </source>
</evidence>
<dbReference type="InterPro" id="IPR023064">
    <property type="entry name" value="D-ribose_pyranase"/>
</dbReference>
<dbReference type="SUPFAM" id="SSF102546">
    <property type="entry name" value="RbsD-like"/>
    <property type="match status" value="1"/>
</dbReference>
<dbReference type="GO" id="GO:0048029">
    <property type="term" value="F:monosaccharide binding"/>
    <property type="evidence" value="ECO:0007669"/>
    <property type="project" value="InterPro"/>
</dbReference>
<evidence type="ECO:0000313" key="8">
    <source>
        <dbReference type="Proteomes" id="UP000190625"/>
    </source>
</evidence>
<dbReference type="OrthoDB" id="9805009at2"/>
<comment type="similarity">
    <text evidence="6">Belongs to the RbsD / FucU family. RbsD subfamily.</text>
</comment>
<evidence type="ECO:0000256" key="6">
    <source>
        <dbReference type="HAMAP-Rule" id="MF_01661"/>
    </source>
</evidence>
<comment type="subunit">
    <text evidence="6">Homodecamer.</text>
</comment>
<dbReference type="Proteomes" id="UP000190625">
    <property type="component" value="Unassembled WGS sequence"/>
</dbReference>
<dbReference type="PANTHER" id="PTHR37831">
    <property type="entry name" value="D-RIBOSE PYRANASE"/>
    <property type="match status" value="1"/>
</dbReference>
<evidence type="ECO:0000256" key="5">
    <source>
        <dbReference type="ARBA" id="ARBA00023277"/>
    </source>
</evidence>
<evidence type="ECO:0000256" key="1">
    <source>
        <dbReference type="ARBA" id="ARBA00000223"/>
    </source>
</evidence>
<comment type="subcellular location">
    <subcellularLocation>
        <location evidence="6">Cytoplasm</location>
    </subcellularLocation>
</comment>
<organism evidence="7 8">
    <name type="scientific">Selenihalanaerobacter shriftii</name>
    <dbReference type="NCBI Taxonomy" id="142842"/>
    <lineage>
        <taxon>Bacteria</taxon>
        <taxon>Bacillati</taxon>
        <taxon>Bacillota</taxon>
        <taxon>Clostridia</taxon>
        <taxon>Halanaerobiales</taxon>
        <taxon>Halobacteroidaceae</taxon>
        <taxon>Selenihalanaerobacter</taxon>
    </lineage>
</organism>